<feature type="transmembrane region" description="Helical" evidence="7">
    <location>
        <begin position="364"/>
        <end position="383"/>
    </location>
</feature>
<comment type="caution">
    <text evidence="9">The sequence shown here is derived from an EMBL/GenBank/DDBJ whole genome shotgun (WGS) entry which is preliminary data.</text>
</comment>
<feature type="domain" description="Major facilitator superfamily (MFS) profile" evidence="8">
    <location>
        <begin position="22"/>
        <end position="479"/>
    </location>
</feature>
<dbReference type="EMBL" id="JBHUCX010000075">
    <property type="protein sequence ID" value="MFD1676788.1"/>
    <property type="molecule type" value="Genomic_DNA"/>
</dbReference>
<keyword evidence="4 7" id="KW-0812">Transmembrane</keyword>
<keyword evidence="2" id="KW-0813">Transport</keyword>
<evidence type="ECO:0000256" key="7">
    <source>
        <dbReference type="SAM" id="Phobius"/>
    </source>
</evidence>
<dbReference type="Gene3D" id="1.20.1250.20">
    <property type="entry name" value="MFS general substrate transporter like domains"/>
    <property type="match status" value="2"/>
</dbReference>
<evidence type="ECO:0000256" key="2">
    <source>
        <dbReference type="ARBA" id="ARBA00022448"/>
    </source>
</evidence>
<name>A0ABW4JMH3_9BACL</name>
<feature type="transmembrane region" description="Helical" evidence="7">
    <location>
        <begin position="63"/>
        <end position="82"/>
    </location>
</feature>
<feature type="transmembrane region" description="Helical" evidence="7">
    <location>
        <begin position="389"/>
        <end position="407"/>
    </location>
</feature>
<feature type="transmembrane region" description="Helical" evidence="7">
    <location>
        <begin position="120"/>
        <end position="144"/>
    </location>
</feature>
<feature type="transmembrane region" description="Helical" evidence="7">
    <location>
        <begin position="439"/>
        <end position="457"/>
    </location>
</feature>
<keyword evidence="6 7" id="KW-0472">Membrane</keyword>
<dbReference type="Proteomes" id="UP001597079">
    <property type="component" value="Unassembled WGS sequence"/>
</dbReference>
<dbReference type="InterPro" id="IPR020846">
    <property type="entry name" value="MFS_dom"/>
</dbReference>
<keyword evidence="10" id="KW-1185">Reference proteome</keyword>
<evidence type="ECO:0000256" key="5">
    <source>
        <dbReference type="ARBA" id="ARBA00022989"/>
    </source>
</evidence>
<sequence length="573" mass="61899">MTNEARPSVSPAPRPDGYKWVALSNTTVGVLLATIDGSIMIIAMPDIFRGIHLNPLAPGNSFYMLWMILGYLVVSSVLVVSVGRLGDMFGRVRMYNLGFVIYTVASLLLTIDWMTGQAGANWLIVMRIVQGIGGAFITGNSAAILTDAFPTNQRGLALGINNIAGISGNFIGLVLGGILAPIDWRLVFLISVPFGLFGTIWAYLRLRDNGIRRREPIDLWGNALFAVGLTLIMIAITSGIQPYRTHAMGWTNPKVLGELVAGVLCLITFGFWQTRNPYPMFRLSLFKIRAYTFGVFSSFLSAIARGGLMFMMVIWLQGIWLPLHGFSFTITPLWAGIYMLPLSGGIMLAGPISGFLSDRFDARLFATGGMLVAAIGFFLLHLLPVDFVYPAFGGALLLMGMANGTFASPNRASVMNSLPPEHRGAGGGMNSTFQNSAQVLSMGIFFSLMIAGLAHTLPTTMTSGLVAHGVPLATAERVSHQPPVSILFASFLGYNPIRTLLGTNVLAHLSKANYATVTGRMFFPSLISPPFRSGLHDALIFAIIACLIAAFASWSRGRRYVHGEQTDEPSTKA</sequence>
<evidence type="ECO:0000256" key="1">
    <source>
        <dbReference type="ARBA" id="ARBA00004651"/>
    </source>
</evidence>
<proteinExistence type="predicted"/>
<keyword evidence="3" id="KW-1003">Cell membrane</keyword>
<dbReference type="InterPro" id="IPR011701">
    <property type="entry name" value="MFS"/>
</dbReference>
<feature type="transmembrane region" description="Helical" evidence="7">
    <location>
        <begin position="224"/>
        <end position="243"/>
    </location>
</feature>
<evidence type="ECO:0000256" key="6">
    <source>
        <dbReference type="ARBA" id="ARBA00023136"/>
    </source>
</evidence>
<dbReference type="Pfam" id="PF07690">
    <property type="entry name" value="MFS_1"/>
    <property type="match status" value="1"/>
</dbReference>
<organism evidence="9 10">
    <name type="scientific">Alicyclobacillus fodiniaquatilis</name>
    <dbReference type="NCBI Taxonomy" id="1661150"/>
    <lineage>
        <taxon>Bacteria</taxon>
        <taxon>Bacillati</taxon>
        <taxon>Bacillota</taxon>
        <taxon>Bacilli</taxon>
        <taxon>Bacillales</taxon>
        <taxon>Alicyclobacillaceae</taxon>
        <taxon>Alicyclobacillus</taxon>
    </lineage>
</organism>
<feature type="transmembrane region" description="Helical" evidence="7">
    <location>
        <begin position="538"/>
        <end position="555"/>
    </location>
</feature>
<keyword evidence="5 7" id="KW-1133">Transmembrane helix</keyword>
<feature type="transmembrane region" description="Helical" evidence="7">
    <location>
        <begin position="255"/>
        <end position="272"/>
    </location>
</feature>
<accession>A0ABW4JMH3</accession>
<gene>
    <name evidence="9" type="ORF">ACFSB2_19115</name>
</gene>
<feature type="transmembrane region" description="Helical" evidence="7">
    <location>
        <begin position="336"/>
        <end position="357"/>
    </location>
</feature>
<feature type="transmembrane region" description="Helical" evidence="7">
    <location>
        <begin position="186"/>
        <end position="204"/>
    </location>
</feature>
<dbReference type="PANTHER" id="PTHR42718">
    <property type="entry name" value="MAJOR FACILITATOR SUPERFAMILY MULTIDRUG TRANSPORTER MFSC"/>
    <property type="match status" value="1"/>
</dbReference>
<protein>
    <submittedName>
        <fullName evidence="9">MFS transporter</fullName>
    </submittedName>
</protein>
<reference evidence="10" key="1">
    <citation type="journal article" date="2019" name="Int. J. Syst. Evol. Microbiol.">
        <title>The Global Catalogue of Microorganisms (GCM) 10K type strain sequencing project: providing services to taxonomists for standard genome sequencing and annotation.</title>
        <authorList>
            <consortium name="The Broad Institute Genomics Platform"/>
            <consortium name="The Broad Institute Genome Sequencing Center for Infectious Disease"/>
            <person name="Wu L."/>
            <person name="Ma J."/>
        </authorList>
    </citation>
    <scope>NUCLEOTIDE SEQUENCE [LARGE SCALE GENOMIC DNA]</scope>
    <source>
        <strain evidence="10">CGMCC 1.12286</strain>
    </source>
</reference>
<feature type="transmembrane region" description="Helical" evidence="7">
    <location>
        <begin position="94"/>
        <end position="114"/>
    </location>
</feature>
<feature type="transmembrane region" description="Helical" evidence="7">
    <location>
        <begin position="156"/>
        <end position="180"/>
    </location>
</feature>
<dbReference type="PROSITE" id="PS50850">
    <property type="entry name" value="MFS"/>
    <property type="match status" value="1"/>
</dbReference>
<feature type="transmembrane region" description="Helical" evidence="7">
    <location>
        <begin position="293"/>
        <end position="316"/>
    </location>
</feature>
<evidence type="ECO:0000259" key="8">
    <source>
        <dbReference type="PROSITE" id="PS50850"/>
    </source>
</evidence>
<evidence type="ECO:0000256" key="3">
    <source>
        <dbReference type="ARBA" id="ARBA00022475"/>
    </source>
</evidence>
<dbReference type="CDD" id="cd17321">
    <property type="entry name" value="MFS_MMR_MDR_like"/>
    <property type="match status" value="1"/>
</dbReference>
<evidence type="ECO:0000313" key="9">
    <source>
        <dbReference type="EMBL" id="MFD1676788.1"/>
    </source>
</evidence>
<dbReference type="InterPro" id="IPR036259">
    <property type="entry name" value="MFS_trans_sf"/>
</dbReference>
<feature type="transmembrane region" description="Helical" evidence="7">
    <location>
        <begin position="20"/>
        <end position="43"/>
    </location>
</feature>
<dbReference type="PANTHER" id="PTHR42718:SF46">
    <property type="entry name" value="BLR6921 PROTEIN"/>
    <property type="match status" value="1"/>
</dbReference>
<dbReference type="RefSeq" id="WP_377944695.1">
    <property type="nucleotide sequence ID" value="NZ_JBHUCX010000075.1"/>
</dbReference>
<dbReference type="SUPFAM" id="SSF103473">
    <property type="entry name" value="MFS general substrate transporter"/>
    <property type="match status" value="1"/>
</dbReference>
<comment type="subcellular location">
    <subcellularLocation>
        <location evidence="1">Cell membrane</location>
        <topology evidence="1">Multi-pass membrane protein</topology>
    </subcellularLocation>
</comment>
<evidence type="ECO:0000256" key="4">
    <source>
        <dbReference type="ARBA" id="ARBA00022692"/>
    </source>
</evidence>
<evidence type="ECO:0000313" key="10">
    <source>
        <dbReference type="Proteomes" id="UP001597079"/>
    </source>
</evidence>